<keyword evidence="1" id="KW-0472">Membrane</keyword>
<keyword evidence="1" id="KW-1133">Transmembrane helix</keyword>
<proteinExistence type="predicted"/>
<name>A0A7W7ZMV6_9BACT</name>
<protein>
    <submittedName>
        <fullName evidence="2">Glycopeptide antibiotics resistance protein</fullName>
    </submittedName>
</protein>
<accession>A0A7W7ZMV6</accession>
<evidence type="ECO:0000256" key="1">
    <source>
        <dbReference type="SAM" id="Phobius"/>
    </source>
</evidence>
<reference evidence="2 3" key="1">
    <citation type="submission" date="2020-08" db="EMBL/GenBank/DDBJ databases">
        <title>Genomic Encyclopedia of Type Strains, Phase IV (KMG-V): Genome sequencing to study the core and pangenomes of soil and plant-associated prokaryotes.</title>
        <authorList>
            <person name="Whitman W."/>
        </authorList>
    </citation>
    <scope>NUCLEOTIDE SEQUENCE [LARGE SCALE GENOMIC DNA]</scope>
    <source>
        <strain evidence="2 3">X5P3</strain>
    </source>
</reference>
<evidence type="ECO:0000313" key="3">
    <source>
        <dbReference type="Proteomes" id="UP000584867"/>
    </source>
</evidence>
<dbReference type="EMBL" id="JACHIO010000002">
    <property type="protein sequence ID" value="MBB5062126.1"/>
    <property type="molecule type" value="Genomic_DNA"/>
</dbReference>
<feature type="transmembrane region" description="Helical" evidence="1">
    <location>
        <begin position="69"/>
        <end position="90"/>
    </location>
</feature>
<dbReference type="AlphaFoldDB" id="A0A7W7ZMV6"/>
<keyword evidence="1" id="KW-0812">Transmembrane</keyword>
<comment type="caution">
    <text evidence="2">The sequence shown here is derived from an EMBL/GenBank/DDBJ whole genome shotgun (WGS) entry which is preliminary data.</text>
</comment>
<feature type="transmembrane region" description="Helical" evidence="1">
    <location>
        <begin position="9"/>
        <end position="30"/>
    </location>
</feature>
<dbReference type="Proteomes" id="UP000584867">
    <property type="component" value="Unassembled WGS sequence"/>
</dbReference>
<evidence type="ECO:0000313" key="2">
    <source>
        <dbReference type="EMBL" id="MBB5062126.1"/>
    </source>
</evidence>
<gene>
    <name evidence="2" type="ORF">HDF15_000453</name>
</gene>
<feature type="transmembrane region" description="Helical" evidence="1">
    <location>
        <begin position="42"/>
        <end position="62"/>
    </location>
</feature>
<organism evidence="2 3">
    <name type="scientific">Granulicella mallensis</name>
    <dbReference type="NCBI Taxonomy" id="940614"/>
    <lineage>
        <taxon>Bacteria</taxon>
        <taxon>Pseudomonadati</taxon>
        <taxon>Acidobacteriota</taxon>
        <taxon>Terriglobia</taxon>
        <taxon>Terriglobales</taxon>
        <taxon>Acidobacteriaceae</taxon>
        <taxon>Granulicella</taxon>
    </lineage>
</organism>
<feature type="transmembrane region" description="Helical" evidence="1">
    <location>
        <begin position="96"/>
        <end position="115"/>
    </location>
</feature>
<sequence length="128" mass="14269">MVQRSKRKLVFGTALAAMVALIAFVSFLPVGDKHVLHTRGRFHPLGHLLAFAAIGFAGAMTPKTFRNRLLFFLGLVLFALGIELGEHLIFQMPMEWSDVLLDWLGVFSGLLLAFLSRPHADFSNRFGE</sequence>